<evidence type="ECO:0000313" key="7">
    <source>
        <dbReference type="WBParaSite" id="SRAE_2000497800.1"/>
    </source>
</evidence>
<keyword evidence="6" id="KW-1185">Reference proteome</keyword>
<name>A0A090N0A5_STRRB</name>
<accession>A0A090N0A5</accession>
<dbReference type="GO" id="GO:0009408">
    <property type="term" value="P:response to heat"/>
    <property type="evidence" value="ECO:0007669"/>
    <property type="project" value="TreeGrafter"/>
</dbReference>
<reference evidence="5" key="1">
    <citation type="submission" date="2014-09" db="EMBL/GenBank/DDBJ databases">
        <authorList>
            <person name="Aslett A.Martin."/>
        </authorList>
    </citation>
    <scope>NUCLEOTIDE SEQUENCE</scope>
    <source>
        <strain evidence="5">ED321 Heterogonic</strain>
    </source>
</reference>
<dbReference type="WBParaSite" id="SRAE_2000497800.1">
    <property type="protein sequence ID" value="SRAE_2000497800.1"/>
    <property type="gene ID" value="WBGene00265225"/>
</dbReference>
<dbReference type="GO" id="GO:0042026">
    <property type="term" value="P:protein refolding"/>
    <property type="evidence" value="ECO:0007669"/>
    <property type="project" value="TreeGrafter"/>
</dbReference>
<dbReference type="InterPro" id="IPR002068">
    <property type="entry name" value="A-crystallin/Hsp20_dom"/>
</dbReference>
<proteinExistence type="inferred from homology"/>
<evidence type="ECO:0000313" key="8">
    <source>
        <dbReference type="WormBase" id="SRAE_2000497800"/>
    </source>
</evidence>
<protein>
    <submittedName>
        <fullName evidence="5 7">Protein lethal(2)essential for life</fullName>
    </submittedName>
</protein>
<dbReference type="InterPro" id="IPR008978">
    <property type="entry name" value="HSP20-like_chaperone"/>
</dbReference>
<evidence type="ECO:0000313" key="6">
    <source>
        <dbReference type="Proteomes" id="UP000035682"/>
    </source>
</evidence>
<dbReference type="OMA" id="ERNDNCG"/>
<dbReference type="InterPro" id="IPR001436">
    <property type="entry name" value="Alpha-crystallin/sHSP_animal"/>
</dbReference>
<evidence type="ECO:0000313" key="5">
    <source>
        <dbReference type="EMBL" id="CEF70345.1"/>
    </source>
</evidence>
<organism evidence="5">
    <name type="scientific">Strongyloides ratti</name>
    <name type="common">Parasitic roundworm</name>
    <dbReference type="NCBI Taxonomy" id="34506"/>
    <lineage>
        <taxon>Eukaryota</taxon>
        <taxon>Metazoa</taxon>
        <taxon>Ecdysozoa</taxon>
        <taxon>Nematoda</taxon>
        <taxon>Chromadorea</taxon>
        <taxon>Rhabditida</taxon>
        <taxon>Tylenchina</taxon>
        <taxon>Panagrolaimomorpha</taxon>
        <taxon>Strongyloidoidea</taxon>
        <taxon>Strongyloididae</taxon>
        <taxon>Strongyloides</taxon>
    </lineage>
</organism>
<dbReference type="AlphaFoldDB" id="A0A090N0A5"/>
<evidence type="ECO:0000256" key="2">
    <source>
        <dbReference type="PROSITE-ProRule" id="PRU00285"/>
    </source>
</evidence>
<evidence type="ECO:0000259" key="4">
    <source>
        <dbReference type="PROSITE" id="PS01031"/>
    </source>
</evidence>
<comment type="similarity">
    <text evidence="2 3">Belongs to the small heat shock protein (HSP20) family.</text>
</comment>
<dbReference type="WormBase" id="SRAE_2000497800">
    <property type="protein sequence ID" value="SRP04438"/>
    <property type="gene ID" value="WBGene00265225"/>
</dbReference>
<keyword evidence="1" id="KW-0346">Stress response</keyword>
<dbReference type="GO" id="GO:0051082">
    <property type="term" value="F:unfolded protein binding"/>
    <property type="evidence" value="ECO:0007669"/>
    <property type="project" value="TreeGrafter"/>
</dbReference>
<dbReference type="CTD" id="36382718"/>
<feature type="domain" description="SHSP" evidence="4">
    <location>
        <begin position="53"/>
        <end position="161"/>
    </location>
</feature>
<dbReference type="GO" id="GO:0005737">
    <property type="term" value="C:cytoplasm"/>
    <property type="evidence" value="ECO:0007669"/>
    <property type="project" value="TreeGrafter"/>
</dbReference>
<sequence>MSDNWVSQFFNSSSVFPSERDVFSPFSGVRRIFDEFERVFSYPNYTRNVQTCDFYKFGEGSCEEMTNKDGEFSIKMDVSHFAPNELKVDIVDRCLVVEGKHDERNDNCGSIKRMFVRKYLLPSGVKEDDVTSELTRDGFLTIKAKNQEYIENNKVRNVPITYN</sequence>
<dbReference type="PROSITE" id="PS01031">
    <property type="entry name" value="SHSP"/>
    <property type="match status" value="1"/>
</dbReference>
<dbReference type="Pfam" id="PF00011">
    <property type="entry name" value="HSP20"/>
    <property type="match status" value="1"/>
</dbReference>
<dbReference type="PANTHER" id="PTHR45640">
    <property type="entry name" value="HEAT SHOCK PROTEIN HSP-12.2-RELATED"/>
    <property type="match status" value="1"/>
</dbReference>
<dbReference type="RefSeq" id="XP_024509544.1">
    <property type="nucleotide sequence ID" value="XM_024643926.1"/>
</dbReference>
<dbReference type="CDD" id="cd06526">
    <property type="entry name" value="metazoan_ACD"/>
    <property type="match status" value="1"/>
</dbReference>
<reference evidence="7" key="3">
    <citation type="submission" date="2020-12" db="UniProtKB">
        <authorList>
            <consortium name="WormBaseParasite"/>
        </authorList>
    </citation>
    <scope>IDENTIFICATION</scope>
</reference>
<dbReference type="PANTHER" id="PTHR45640:SF13">
    <property type="entry name" value="HEAT SHOCK PROTEIN 22-RELATED"/>
    <property type="match status" value="1"/>
</dbReference>
<dbReference type="Gene3D" id="2.60.40.790">
    <property type="match status" value="1"/>
</dbReference>
<dbReference type="STRING" id="34506.A0A090N0A5"/>
<dbReference type="GO" id="GO:0005634">
    <property type="term" value="C:nucleus"/>
    <property type="evidence" value="ECO:0007669"/>
    <property type="project" value="TreeGrafter"/>
</dbReference>
<dbReference type="SUPFAM" id="SSF49764">
    <property type="entry name" value="HSP20-like chaperones"/>
    <property type="match status" value="1"/>
</dbReference>
<gene>
    <name evidence="5 7 8" type="ORF">SRAE_2000497800</name>
</gene>
<evidence type="ECO:0000256" key="3">
    <source>
        <dbReference type="RuleBase" id="RU003616"/>
    </source>
</evidence>
<dbReference type="GeneID" id="36382718"/>
<dbReference type="EMBL" id="LN609529">
    <property type="protein sequence ID" value="CEF70345.1"/>
    <property type="molecule type" value="Genomic_DNA"/>
</dbReference>
<dbReference type="Proteomes" id="UP000035682">
    <property type="component" value="Unplaced"/>
</dbReference>
<dbReference type="PRINTS" id="PR00299">
    <property type="entry name" value="ACRYSTALLIN"/>
</dbReference>
<evidence type="ECO:0000256" key="1">
    <source>
        <dbReference type="ARBA" id="ARBA00023016"/>
    </source>
</evidence>
<reference evidence="6" key="2">
    <citation type="submission" date="2014-09" db="EMBL/GenBank/DDBJ databases">
        <authorList>
            <person name="Martin A.A."/>
        </authorList>
    </citation>
    <scope>NUCLEOTIDE SEQUENCE</scope>
    <source>
        <strain evidence="6">ED321</strain>
    </source>
</reference>
<dbReference type="OrthoDB" id="1431247at2759"/>